<keyword evidence="5" id="KW-1185">Reference proteome</keyword>
<dbReference type="PANTHER" id="PTHR12673:SF159">
    <property type="entry name" value="LD03170P"/>
    <property type="match status" value="1"/>
</dbReference>
<dbReference type="SMART" id="SM00325">
    <property type="entry name" value="RhoGEF"/>
    <property type="match status" value="1"/>
</dbReference>
<dbReference type="GO" id="GO:0005085">
    <property type="term" value="F:guanyl-nucleotide exchange factor activity"/>
    <property type="evidence" value="ECO:0007669"/>
    <property type="project" value="InterPro"/>
</dbReference>
<dbReference type="PANTHER" id="PTHR12673">
    <property type="entry name" value="FACIOGENITAL DYSPLASIA PROTEIN"/>
    <property type="match status" value="1"/>
</dbReference>
<protein>
    <recommendedName>
        <fullName evidence="6">DH domain-containing protein</fullName>
    </recommendedName>
</protein>
<dbReference type="GO" id="GO:0005737">
    <property type="term" value="C:cytoplasm"/>
    <property type="evidence" value="ECO:0007669"/>
    <property type="project" value="TreeGrafter"/>
</dbReference>
<dbReference type="Gene3D" id="1.20.900.10">
    <property type="entry name" value="Dbl homology (DH) domain"/>
    <property type="match status" value="1"/>
</dbReference>
<accession>A0AA36CPG6</accession>
<evidence type="ECO:0000259" key="2">
    <source>
        <dbReference type="PROSITE" id="PS50003"/>
    </source>
</evidence>
<evidence type="ECO:0000256" key="1">
    <source>
        <dbReference type="SAM" id="MobiDB-lite"/>
    </source>
</evidence>
<dbReference type="PROSITE" id="PS50003">
    <property type="entry name" value="PH_DOMAIN"/>
    <property type="match status" value="1"/>
</dbReference>
<dbReference type="Proteomes" id="UP001177023">
    <property type="component" value="Unassembled WGS sequence"/>
</dbReference>
<feature type="non-terminal residue" evidence="4">
    <location>
        <position position="1"/>
    </location>
</feature>
<dbReference type="SUPFAM" id="SSF50729">
    <property type="entry name" value="PH domain-like"/>
    <property type="match status" value="1"/>
</dbReference>
<dbReference type="EMBL" id="CATQJA010002582">
    <property type="protein sequence ID" value="CAJ0571787.1"/>
    <property type="molecule type" value="Genomic_DNA"/>
</dbReference>
<evidence type="ECO:0000313" key="5">
    <source>
        <dbReference type="Proteomes" id="UP001177023"/>
    </source>
</evidence>
<gene>
    <name evidence="4" type="ORF">MSPICULIGERA_LOCUS10186</name>
</gene>
<sequence>MSSAADEFQFFRDTVSAASTLDSRESKDTLKLDEFPEWVAPIELGQNREYTQCRQELYDTEKAYLAYLCIIQKLFVNPIAKLPKLVHRNDARKLFGELTSIYMTNKELLISLRSKQCVHEAFSLIVPFLKLYASYAGNYQNSLSMYSKLMAKPNFRSFIEGQEADPRMMGIKFHALLIMPIQRIPRYILLLQRLRETTNRTKEKADLKRLISQMEELTYLIDSCIEEFENGGKLWQIQESLALKEGIVGPGRRLLKEGTLYKRNLCGEATYHERYFWLFNDILVYGKRRIGMGPRYECSCIFMLRHVELTYVELEGAIQIKCKNHSLSLTSDSYDTIVAWNEMMKEAIERVKMLRKTLRKDSSLQPVKEFKSQIRKRFTKKFVNNTYVYKMGAVLKKEQSLRKKWSHALSSPSDINVMDTPSRPGTSKMQDVVAQPEPTELYETPPGRKYESPRKKRQAPKSPYDDELREKLRKRRAANGESVYRSTVPDRPSLDEEFGSRRAYDRLNVVPVNINSPALEIKDDEPKMILNTLQIRKYSYMEPRAGEKRKSVFDTMDSVDTNGSSENIEPALQPPPTKKVPWWIAEAQPAEFRNNRRSGIMGNSCSIL</sequence>
<dbReference type="CDD" id="cd00160">
    <property type="entry name" value="RhoGEF"/>
    <property type="match status" value="1"/>
</dbReference>
<evidence type="ECO:0000259" key="3">
    <source>
        <dbReference type="PROSITE" id="PS50010"/>
    </source>
</evidence>
<comment type="caution">
    <text evidence="4">The sequence shown here is derived from an EMBL/GenBank/DDBJ whole genome shotgun (WGS) entry which is preliminary data.</text>
</comment>
<feature type="domain" description="DH" evidence="3">
    <location>
        <begin position="49"/>
        <end position="224"/>
    </location>
</feature>
<feature type="region of interest" description="Disordered" evidence="1">
    <location>
        <begin position="406"/>
        <end position="496"/>
    </location>
</feature>
<feature type="domain" description="PH" evidence="2">
    <location>
        <begin position="253"/>
        <end position="349"/>
    </location>
</feature>
<dbReference type="Gene3D" id="2.30.29.30">
    <property type="entry name" value="Pleckstrin-homology domain (PH domain)/Phosphotyrosine-binding domain (PTB)"/>
    <property type="match status" value="1"/>
</dbReference>
<proteinExistence type="predicted"/>
<evidence type="ECO:0008006" key="6">
    <source>
        <dbReference type="Google" id="ProtNLM"/>
    </source>
</evidence>
<evidence type="ECO:0000313" key="4">
    <source>
        <dbReference type="EMBL" id="CAJ0571787.1"/>
    </source>
</evidence>
<dbReference type="PROSITE" id="PS50010">
    <property type="entry name" value="DH_2"/>
    <property type="match status" value="1"/>
</dbReference>
<dbReference type="InterPro" id="IPR000219">
    <property type="entry name" value="DH_dom"/>
</dbReference>
<dbReference type="SMART" id="SM00233">
    <property type="entry name" value="PH"/>
    <property type="match status" value="1"/>
</dbReference>
<organism evidence="4 5">
    <name type="scientific">Mesorhabditis spiculigera</name>
    <dbReference type="NCBI Taxonomy" id="96644"/>
    <lineage>
        <taxon>Eukaryota</taxon>
        <taxon>Metazoa</taxon>
        <taxon>Ecdysozoa</taxon>
        <taxon>Nematoda</taxon>
        <taxon>Chromadorea</taxon>
        <taxon>Rhabditida</taxon>
        <taxon>Rhabditina</taxon>
        <taxon>Rhabditomorpha</taxon>
        <taxon>Rhabditoidea</taxon>
        <taxon>Rhabditidae</taxon>
        <taxon>Mesorhabditinae</taxon>
        <taxon>Mesorhabditis</taxon>
    </lineage>
</organism>
<dbReference type="Pfam" id="PF00621">
    <property type="entry name" value="RhoGEF"/>
    <property type="match status" value="1"/>
</dbReference>
<dbReference type="AlphaFoldDB" id="A0AA36CPG6"/>
<dbReference type="InterPro" id="IPR035899">
    <property type="entry name" value="DBL_dom_sf"/>
</dbReference>
<name>A0AA36CPG6_9BILA</name>
<dbReference type="InterPro" id="IPR051092">
    <property type="entry name" value="FYVE_RhoGEF_PH"/>
</dbReference>
<dbReference type="InterPro" id="IPR011993">
    <property type="entry name" value="PH-like_dom_sf"/>
</dbReference>
<dbReference type="InterPro" id="IPR001849">
    <property type="entry name" value="PH_domain"/>
</dbReference>
<dbReference type="SUPFAM" id="SSF48065">
    <property type="entry name" value="DBL homology domain (DH-domain)"/>
    <property type="match status" value="1"/>
</dbReference>
<reference evidence="4" key="1">
    <citation type="submission" date="2023-06" db="EMBL/GenBank/DDBJ databases">
        <authorList>
            <person name="Delattre M."/>
        </authorList>
    </citation>
    <scope>NUCLEOTIDE SEQUENCE</scope>
    <source>
        <strain evidence="4">AF72</strain>
    </source>
</reference>